<accession>A0A1I1UYM6</accession>
<dbReference type="EMBL" id="FOLM01000027">
    <property type="protein sequence ID" value="SFD73943.1"/>
    <property type="molecule type" value="Genomic_DNA"/>
</dbReference>
<organism evidence="1 2">
    <name type="scientific">Streptomyces aidingensis</name>
    <dbReference type="NCBI Taxonomy" id="910347"/>
    <lineage>
        <taxon>Bacteria</taxon>
        <taxon>Bacillati</taxon>
        <taxon>Actinomycetota</taxon>
        <taxon>Actinomycetes</taxon>
        <taxon>Kitasatosporales</taxon>
        <taxon>Streptomycetaceae</taxon>
        <taxon>Streptomyces</taxon>
    </lineage>
</organism>
<gene>
    <name evidence="1" type="ORF">SAMN05421773_1272</name>
</gene>
<sequence length="140" mass="15063">MTRQALFLAAPGQLGPGLPAFAEPPATPSWCTGTGWRGGLPEPARGRDRLRILGRVTDHDDHGLPEPQPGDTARLDHLAAHWRELPELLQQDVVQAAEELRDAPGEAVSQVLESDDVQVQAALAFRREFGVGGQVHGVRG</sequence>
<evidence type="ECO:0000313" key="1">
    <source>
        <dbReference type="EMBL" id="SFD73943.1"/>
    </source>
</evidence>
<dbReference type="Proteomes" id="UP000199207">
    <property type="component" value="Unassembled WGS sequence"/>
</dbReference>
<name>A0A1I1UYM6_9ACTN</name>
<dbReference type="AlphaFoldDB" id="A0A1I1UYM6"/>
<protein>
    <submittedName>
        <fullName evidence="1">Uncharacterized protein</fullName>
    </submittedName>
</protein>
<keyword evidence="2" id="KW-1185">Reference proteome</keyword>
<proteinExistence type="predicted"/>
<reference evidence="1 2" key="1">
    <citation type="submission" date="2016-10" db="EMBL/GenBank/DDBJ databases">
        <authorList>
            <person name="de Groot N.N."/>
        </authorList>
    </citation>
    <scope>NUCLEOTIDE SEQUENCE [LARGE SCALE GENOMIC DNA]</scope>
    <source>
        <strain evidence="1 2">CGMCC 4.5739</strain>
    </source>
</reference>
<evidence type="ECO:0000313" key="2">
    <source>
        <dbReference type="Proteomes" id="UP000199207"/>
    </source>
</evidence>